<dbReference type="EMBL" id="CP036347">
    <property type="protein sequence ID" value="QDU01691.1"/>
    <property type="molecule type" value="Genomic_DNA"/>
</dbReference>
<accession>A0A517W8U8</accession>
<dbReference type="Pfam" id="PF00239">
    <property type="entry name" value="Resolvase"/>
    <property type="match status" value="1"/>
</dbReference>
<dbReference type="InterPro" id="IPR036162">
    <property type="entry name" value="Resolvase-like_N_sf"/>
</dbReference>
<dbReference type="InterPro" id="IPR006119">
    <property type="entry name" value="Resolv_N"/>
</dbReference>
<dbReference type="PANTHER" id="PTHR30461:SF23">
    <property type="entry name" value="DNA RECOMBINASE-RELATED"/>
    <property type="match status" value="1"/>
</dbReference>
<keyword evidence="1" id="KW-0175">Coiled coil</keyword>
<reference evidence="4 5" key="1">
    <citation type="submission" date="2019-02" db="EMBL/GenBank/DDBJ databases">
        <title>Deep-cultivation of Planctomycetes and their phenomic and genomic characterization uncovers novel biology.</title>
        <authorList>
            <person name="Wiegand S."/>
            <person name="Jogler M."/>
            <person name="Boedeker C."/>
            <person name="Pinto D."/>
            <person name="Vollmers J."/>
            <person name="Rivas-Marin E."/>
            <person name="Kohn T."/>
            <person name="Peeters S.H."/>
            <person name="Heuer A."/>
            <person name="Rast P."/>
            <person name="Oberbeckmann S."/>
            <person name="Bunk B."/>
            <person name="Jeske O."/>
            <person name="Meyerdierks A."/>
            <person name="Storesund J.E."/>
            <person name="Kallscheuer N."/>
            <person name="Luecker S."/>
            <person name="Lage O.M."/>
            <person name="Pohl T."/>
            <person name="Merkel B.J."/>
            <person name="Hornburger P."/>
            <person name="Mueller R.-W."/>
            <person name="Bruemmer F."/>
            <person name="Labrenz M."/>
            <person name="Spormann A.M."/>
            <person name="Op den Camp H."/>
            <person name="Overmann J."/>
            <person name="Amann R."/>
            <person name="Jetten M.S.M."/>
            <person name="Mascher T."/>
            <person name="Medema M.H."/>
            <person name="Devos D.P."/>
            <person name="Kaster A.-K."/>
            <person name="Ovreas L."/>
            <person name="Rohde M."/>
            <person name="Galperin M.Y."/>
            <person name="Jogler C."/>
        </authorList>
    </citation>
    <scope>NUCLEOTIDE SEQUENCE [LARGE SCALE GENOMIC DNA]</scope>
    <source>
        <strain evidence="4 5">V6</strain>
    </source>
</reference>
<dbReference type="InterPro" id="IPR050639">
    <property type="entry name" value="SSR_resolvase"/>
</dbReference>
<dbReference type="PANTHER" id="PTHR30461">
    <property type="entry name" value="DNA-INVERTASE FROM LAMBDOID PROPHAGE"/>
    <property type="match status" value="1"/>
</dbReference>
<evidence type="ECO:0000256" key="2">
    <source>
        <dbReference type="SAM" id="MobiDB-lite"/>
    </source>
</evidence>
<proteinExistence type="predicted"/>
<dbReference type="SMART" id="SM00857">
    <property type="entry name" value="Resolvase"/>
    <property type="match status" value="1"/>
</dbReference>
<dbReference type="InterPro" id="IPR038109">
    <property type="entry name" value="DNA_bind_recomb_sf"/>
</dbReference>
<feature type="compositionally biased region" description="Polar residues" evidence="2">
    <location>
        <begin position="1"/>
        <end position="14"/>
    </location>
</feature>
<evidence type="ECO:0000256" key="1">
    <source>
        <dbReference type="SAM" id="Coils"/>
    </source>
</evidence>
<dbReference type="Gene3D" id="3.40.50.1390">
    <property type="entry name" value="Resolvase, N-terminal catalytic domain"/>
    <property type="match status" value="1"/>
</dbReference>
<sequence>MLQENHCSNQQINQEYEKPVDQPLPRPKRKRRRSRSERGLPPDQELNALAKTYLELQHKLWPVMVKAGLLPEPVPEVLTEMVENFKSRHQTEGADATTVRCFKKYCVNLAGLYTRYSCDNSSATSILDQTVNCLRKAQQEGYFIPWEYVFADYSVTGLDASRQGYTSYKAVLDNEDHLVDTTYIDDFTRASRDEIEWWKLAALSKRLGKRLIGASDGFNLSDPNSEMLIAMYGLVSRFFIKGLREKVKRGMKGGARRGTTLGKLPLGFTRRVLRDNHGKIDYRSNGKPRTEVCIDPETREFRLLMFELFVLKSWSPYRIAQHFNQLKVDGWDNWTESAIKKLLKSPTAIGVFIWNRTCRDYNPETKVIEVRQNPHSEWEVNYNPDLAIVPMELWKDARKKLAKMRADSPLTGRKQSRNQVSATTLFSGTLICGCCGAELKLIRSTEKYKQMGCLNGPRHACGCKLTSSKSTAIIESCLLNFLRDNIISEAALEDLIARANEYLKIESEKPQVDVSPLKKEAQNLNGKIKKLIRRVENEESEELCAVYDQRIKELQKQLQPLQSKIREAERQNRRKDVVPLGREQIRDYLTRLQDVLNEEVPMAAESIRTLTGPITIYQEPIPGKKRQRWVARFTPDLTRLLSKLSSHEVFDSILLEKGEQSLNHGVTVPLETIPKYEQLAPEFLRLVEKGASVQSIAASYGMCWQYANEIIQFAKTGVRPQWNTGKKTGQGARQNKFLEHVDEVVYMKDVQKKSFARIARKLEISTQTVGRAYDHAHREKIRESVENGQTPNRGSYTNLGEEVHRKIREMLKAGTDPKSIARETGCSISTVRRAKKKMEAEGISIE</sequence>
<dbReference type="Gene3D" id="1.10.10.60">
    <property type="entry name" value="Homeodomain-like"/>
    <property type="match status" value="1"/>
</dbReference>
<dbReference type="Proteomes" id="UP000320722">
    <property type="component" value="Chromosome"/>
</dbReference>
<feature type="region of interest" description="Disordered" evidence="2">
    <location>
        <begin position="1"/>
        <end position="44"/>
    </location>
</feature>
<dbReference type="InterPro" id="IPR011109">
    <property type="entry name" value="DNA_bind_recombinase_dom"/>
</dbReference>
<dbReference type="Gene3D" id="3.90.1750.20">
    <property type="entry name" value="Putative Large Serine Recombinase, Chain B, Domain 2"/>
    <property type="match status" value="1"/>
</dbReference>
<name>A0A517W8U8_9PLAN</name>
<gene>
    <name evidence="4" type="ORF">V6x_13730</name>
</gene>
<protein>
    <submittedName>
        <fullName evidence="4">Recombinase</fullName>
    </submittedName>
</protein>
<feature type="domain" description="Resolvase/invertase-type recombinase catalytic" evidence="3">
    <location>
        <begin position="110"/>
        <end position="260"/>
    </location>
</feature>
<dbReference type="Pfam" id="PF07508">
    <property type="entry name" value="Recombinase"/>
    <property type="match status" value="1"/>
</dbReference>
<dbReference type="GO" id="GO:0000150">
    <property type="term" value="F:DNA strand exchange activity"/>
    <property type="evidence" value="ECO:0007669"/>
    <property type="project" value="InterPro"/>
</dbReference>
<feature type="coiled-coil region" evidence="1">
    <location>
        <begin position="518"/>
        <end position="571"/>
    </location>
</feature>
<evidence type="ECO:0000313" key="4">
    <source>
        <dbReference type="EMBL" id="QDU01691.1"/>
    </source>
</evidence>
<dbReference type="RefSeq" id="WP_145037859.1">
    <property type="nucleotide sequence ID" value="NZ_CP036347.1"/>
</dbReference>
<dbReference type="SUPFAM" id="SSF53041">
    <property type="entry name" value="Resolvase-like"/>
    <property type="match status" value="1"/>
</dbReference>
<evidence type="ECO:0000259" key="3">
    <source>
        <dbReference type="SMART" id="SM00857"/>
    </source>
</evidence>
<dbReference type="GO" id="GO:0003677">
    <property type="term" value="F:DNA binding"/>
    <property type="evidence" value="ECO:0007669"/>
    <property type="project" value="InterPro"/>
</dbReference>
<feature type="compositionally biased region" description="Basic residues" evidence="2">
    <location>
        <begin position="26"/>
        <end position="35"/>
    </location>
</feature>
<dbReference type="AlphaFoldDB" id="A0A517W8U8"/>
<organism evidence="4 5">
    <name type="scientific">Gimesia chilikensis</name>
    <dbReference type="NCBI Taxonomy" id="2605989"/>
    <lineage>
        <taxon>Bacteria</taxon>
        <taxon>Pseudomonadati</taxon>
        <taxon>Planctomycetota</taxon>
        <taxon>Planctomycetia</taxon>
        <taxon>Planctomycetales</taxon>
        <taxon>Planctomycetaceae</taxon>
        <taxon>Gimesia</taxon>
    </lineage>
</organism>
<evidence type="ECO:0000313" key="5">
    <source>
        <dbReference type="Proteomes" id="UP000320722"/>
    </source>
</evidence>